<dbReference type="OrthoDB" id="4160305at2759"/>
<dbReference type="Proteomes" id="UP000019484">
    <property type="component" value="Unassembled WGS sequence"/>
</dbReference>
<feature type="compositionally biased region" description="Low complexity" evidence="1">
    <location>
        <begin position="47"/>
        <end position="68"/>
    </location>
</feature>
<feature type="compositionally biased region" description="Polar residues" evidence="1">
    <location>
        <begin position="340"/>
        <end position="352"/>
    </location>
</feature>
<protein>
    <submittedName>
        <fullName evidence="3">Uncharacterized protein</fullName>
    </submittedName>
</protein>
<keyword evidence="2" id="KW-1133">Transmembrane helix</keyword>
<comment type="caution">
    <text evidence="3">The sequence shown here is derived from an EMBL/GenBank/DDBJ whole genome shotgun (WGS) entry which is preliminary data.</text>
</comment>
<evidence type="ECO:0000313" key="4">
    <source>
        <dbReference type="Proteomes" id="UP000019484"/>
    </source>
</evidence>
<accession>W9Y358</accession>
<keyword evidence="4" id="KW-1185">Reference proteome</keyword>
<dbReference type="AlphaFoldDB" id="W9Y358"/>
<feature type="region of interest" description="Disordered" evidence="1">
    <location>
        <begin position="249"/>
        <end position="388"/>
    </location>
</feature>
<feature type="transmembrane region" description="Helical" evidence="2">
    <location>
        <begin position="135"/>
        <end position="156"/>
    </location>
</feature>
<proteinExistence type="predicted"/>
<feature type="compositionally biased region" description="Polar residues" evidence="1">
    <location>
        <begin position="11"/>
        <end position="40"/>
    </location>
</feature>
<evidence type="ECO:0000256" key="1">
    <source>
        <dbReference type="SAM" id="MobiDB-lite"/>
    </source>
</evidence>
<dbReference type="RefSeq" id="XP_007726367.1">
    <property type="nucleotide sequence ID" value="XM_007728177.1"/>
</dbReference>
<gene>
    <name evidence="3" type="ORF">A1O1_07305</name>
</gene>
<reference evidence="3 4" key="1">
    <citation type="submission" date="2013-03" db="EMBL/GenBank/DDBJ databases">
        <title>The Genome Sequence of Capronia coronata CBS 617.96.</title>
        <authorList>
            <consortium name="The Broad Institute Genomics Platform"/>
            <person name="Cuomo C."/>
            <person name="de Hoog S."/>
            <person name="Gorbushina A."/>
            <person name="Walker B."/>
            <person name="Young S.K."/>
            <person name="Zeng Q."/>
            <person name="Gargeya S."/>
            <person name="Fitzgerald M."/>
            <person name="Haas B."/>
            <person name="Abouelleil A."/>
            <person name="Allen A.W."/>
            <person name="Alvarado L."/>
            <person name="Arachchi H.M."/>
            <person name="Berlin A.M."/>
            <person name="Chapman S.B."/>
            <person name="Gainer-Dewar J."/>
            <person name="Goldberg J."/>
            <person name="Griggs A."/>
            <person name="Gujja S."/>
            <person name="Hansen M."/>
            <person name="Howarth C."/>
            <person name="Imamovic A."/>
            <person name="Ireland A."/>
            <person name="Larimer J."/>
            <person name="McCowan C."/>
            <person name="Murphy C."/>
            <person name="Pearson M."/>
            <person name="Poon T.W."/>
            <person name="Priest M."/>
            <person name="Roberts A."/>
            <person name="Saif S."/>
            <person name="Shea T."/>
            <person name="Sisk P."/>
            <person name="Sykes S."/>
            <person name="Wortman J."/>
            <person name="Nusbaum C."/>
            <person name="Birren B."/>
        </authorList>
    </citation>
    <scope>NUCLEOTIDE SEQUENCE [LARGE SCALE GENOMIC DNA]</scope>
    <source>
        <strain evidence="3 4">CBS 617.96</strain>
    </source>
</reference>
<keyword evidence="2" id="KW-0472">Membrane</keyword>
<feature type="region of interest" description="Disordered" evidence="1">
    <location>
        <begin position="1"/>
        <end position="68"/>
    </location>
</feature>
<evidence type="ECO:0000313" key="3">
    <source>
        <dbReference type="EMBL" id="EXJ83681.1"/>
    </source>
</evidence>
<dbReference type="HOGENOM" id="CLU_727624_0_0_1"/>
<organism evidence="3 4">
    <name type="scientific">Capronia coronata CBS 617.96</name>
    <dbReference type="NCBI Taxonomy" id="1182541"/>
    <lineage>
        <taxon>Eukaryota</taxon>
        <taxon>Fungi</taxon>
        <taxon>Dikarya</taxon>
        <taxon>Ascomycota</taxon>
        <taxon>Pezizomycotina</taxon>
        <taxon>Eurotiomycetes</taxon>
        <taxon>Chaetothyriomycetidae</taxon>
        <taxon>Chaetothyriales</taxon>
        <taxon>Herpotrichiellaceae</taxon>
        <taxon>Capronia</taxon>
    </lineage>
</organism>
<dbReference type="GeneID" id="19162166"/>
<keyword evidence="2" id="KW-0812">Transmembrane</keyword>
<name>W9Y358_9EURO</name>
<feature type="region of interest" description="Disordered" evidence="1">
    <location>
        <begin position="208"/>
        <end position="233"/>
    </location>
</feature>
<feature type="compositionally biased region" description="Gly residues" evidence="1">
    <location>
        <begin position="379"/>
        <end position="388"/>
    </location>
</feature>
<sequence length="388" mass="39141">MGPPDNDGFTHISSVNGPETTNLDSLASSLESEFTQTTGAARTGLGASSLTRSSTASETSSASAAATASSGSRSAAATASTSSTTFTTSVTAVASSSLNDLASTTATNAASNTSGAVTVSHSSCHSISCSSGLKAAIAVPVVVAALAGIFLFFFCARRRRRRNLGAGAVVSEKQPKKAGKKWSRHLRAFSFDAELLMGGRFSSTNSIRSRDASVRSGAVNSNTAAQSTEPSLHSIEEEVAPPYRDAISHAQHPVSPSHLRSIGALGSASADPIPRPLSTSTAPPPYGSIVRETRAGPPTPVSATNPFADSAPVSPIEGSPFNDPPDDGESHVGGARTPLSRGSSLYQSVSTDDGSDAASIRQAQVGRRVSARTTDNSGSGSGGGGNTG</sequence>
<feature type="compositionally biased region" description="Polar residues" evidence="1">
    <location>
        <begin position="218"/>
        <end position="231"/>
    </location>
</feature>
<evidence type="ECO:0000256" key="2">
    <source>
        <dbReference type="SAM" id="Phobius"/>
    </source>
</evidence>
<dbReference type="eggNOG" id="ENOG502T4P7">
    <property type="taxonomic scope" value="Eukaryota"/>
</dbReference>
<dbReference type="EMBL" id="AMWN01000006">
    <property type="protein sequence ID" value="EXJ83681.1"/>
    <property type="molecule type" value="Genomic_DNA"/>
</dbReference>